<feature type="non-terminal residue" evidence="3">
    <location>
        <position position="1"/>
    </location>
</feature>
<keyword evidence="2" id="KW-1133">Transmembrane helix</keyword>
<sequence>RPLSIHSRRHSHSNRSDVDTALGGVTVGDSHPHPPCLDRRRHSCVQIRSFSGITDWLCSAITGIGGQWCNISCWRNRFCWKPFTSYIHHDLIRTARKGQSRWLTIPRSDFRLVLSRCQQELIRQKFDREGVAGTWTVSVLTVGSFASNFIALLFFQIDLELMDSKGSYIASCRLWQGVDGTWTVSVLTIGPFTANF</sequence>
<protein>
    <submittedName>
        <fullName evidence="3">Uncharacterized protein</fullName>
    </submittedName>
</protein>
<evidence type="ECO:0000313" key="3">
    <source>
        <dbReference type="EMBL" id="MCH84511.1"/>
    </source>
</evidence>
<keyword evidence="2" id="KW-0472">Membrane</keyword>
<keyword evidence="2" id="KW-0812">Transmembrane</keyword>
<evidence type="ECO:0000256" key="1">
    <source>
        <dbReference type="SAM" id="MobiDB-lite"/>
    </source>
</evidence>
<dbReference type="Proteomes" id="UP000265520">
    <property type="component" value="Unassembled WGS sequence"/>
</dbReference>
<accession>A0A392MB45</accession>
<evidence type="ECO:0000256" key="2">
    <source>
        <dbReference type="SAM" id="Phobius"/>
    </source>
</evidence>
<gene>
    <name evidence="3" type="ORF">A2U01_0005343</name>
</gene>
<organism evidence="3 4">
    <name type="scientific">Trifolium medium</name>
    <dbReference type="NCBI Taxonomy" id="97028"/>
    <lineage>
        <taxon>Eukaryota</taxon>
        <taxon>Viridiplantae</taxon>
        <taxon>Streptophyta</taxon>
        <taxon>Embryophyta</taxon>
        <taxon>Tracheophyta</taxon>
        <taxon>Spermatophyta</taxon>
        <taxon>Magnoliopsida</taxon>
        <taxon>eudicotyledons</taxon>
        <taxon>Gunneridae</taxon>
        <taxon>Pentapetalae</taxon>
        <taxon>rosids</taxon>
        <taxon>fabids</taxon>
        <taxon>Fabales</taxon>
        <taxon>Fabaceae</taxon>
        <taxon>Papilionoideae</taxon>
        <taxon>50 kb inversion clade</taxon>
        <taxon>NPAAA clade</taxon>
        <taxon>Hologalegina</taxon>
        <taxon>IRL clade</taxon>
        <taxon>Trifolieae</taxon>
        <taxon>Trifolium</taxon>
    </lineage>
</organism>
<feature type="compositionally biased region" description="Basic residues" evidence="1">
    <location>
        <begin position="1"/>
        <end position="13"/>
    </location>
</feature>
<feature type="transmembrane region" description="Helical" evidence="2">
    <location>
        <begin position="132"/>
        <end position="155"/>
    </location>
</feature>
<reference evidence="3 4" key="1">
    <citation type="journal article" date="2018" name="Front. Plant Sci.">
        <title>Red Clover (Trifolium pratense) and Zigzag Clover (T. medium) - A Picture of Genomic Similarities and Differences.</title>
        <authorList>
            <person name="Dluhosova J."/>
            <person name="Istvanek J."/>
            <person name="Nedelnik J."/>
            <person name="Repkova J."/>
        </authorList>
    </citation>
    <scope>NUCLEOTIDE SEQUENCE [LARGE SCALE GENOMIC DNA]</scope>
    <source>
        <strain evidence="4">cv. 10/8</strain>
        <tissue evidence="3">Leaf</tissue>
    </source>
</reference>
<feature type="region of interest" description="Disordered" evidence="1">
    <location>
        <begin position="1"/>
        <end position="24"/>
    </location>
</feature>
<proteinExistence type="predicted"/>
<name>A0A392MB45_9FABA</name>
<dbReference type="AlphaFoldDB" id="A0A392MB45"/>
<evidence type="ECO:0000313" key="4">
    <source>
        <dbReference type="Proteomes" id="UP000265520"/>
    </source>
</evidence>
<comment type="caution">
    <text evidence="3">The sequence shown here is derived from an EMBL/GenBank/DDBJ whole genome shotgun (WGS) entry which is preliminary data.</text>
</comment>
<dbReference type="EMBL" id="LXQA010006937">
    <property type="protein sequence ID" value="MCH84511.1"/>
    <property type="molecule type" value="Genomic_DNA"/>
</dbReference>
<keyword evidence="4" id="KW-1185">Reference proteome</keyword>